<dbReference type="GO" id="GO:0045033">
    <property type="term" value="P:peroxisome inheritance"/>
    <property type="evidence" value="ECO:0007669"/>
    <property type="project" value="InterPro"/>
</dbReference>
<evidence type="ECO:0000313" key="8">
    <source>
        <dbReference type="Proteomes" id="UP000664169"/>
    </source>
</evidence>
<reference evidence="7" key="1">
    <citation type="submission" date="2021-03" db="EMBL/GenBank/DDBJ databases">
        <authorList>
            <person name="Tagirdzhanova G."/>
        </authorList>
    </citation>
    <scope>NUCLEOTIDE SEQUENCE</scope>
</reference>
<name>A0A8H3FLV7_9LECA</name>
<protein>
    <recommendedName>
        <fullName evidence="4">Inheritance of peroxisomes protein 1</fullName>
    </recommendedName>
</protein>
<feature type="compositionally biased region" description="Polar residues" evidence="6">
    <location>
        <begin position="420"/>
        <end position="449"/>
    </location>
</feature>
<dbReference type="InterPro" id="IPR024758">
    <property type="entry name" value="Inp1"/>
</dbReference>
<feature type="compositionally biased region" description="Low complexity" evidence="6">
    <location>
        <begin position="1"/>
        <end position="13"/>
    </location>
</feature>
<feature type="compositionally biased region" description="Polar residues" evidence="6">
    <location>
        <begin position="515"/>
        <end position="529"/>
    </location>
</feature>
<feature type="compositionally biased region" description="Acidic residues" evidence="6">
    <location>
        <begin position="543"/>
        <end position="553"/>
    </location>
</feature>
<feature type="compositionally biased region" description="Basic and acidic residues" evidence="6">
    <location>
        <begin position="713"/>
        <end position="722"/>
    </location>
</feature>
<feature type="compositionally biased region" description="Polar residues" evidence="6">
    <location>
        <begin position="14"/>
        <end position="27"/>
    </location>
</feature>
<evidence type="ECO:0000313" key="7">
    <source>
        <dbReference type="EMBL" id="CAF9927477.1"/>
    </source>
</evidence>
<feature type="compositionally biased region" description="Low complexity" evidence="6">
    <location>
        <begin position="559"/>
        <end position="578"/>
    </location>
</feature>
<comment type="subcellular location">
    <subcellularLocation>
        <location evidence="2">Peroxisome membrane</location>
        <topology evidence="2">Peripheral membrane protein</topology>
    </subcellularLocation>
</comment>
<sequence length="722" mass="78676">MAVSSSPVPLLPSTRNQGIHRSFTLPSRLSDRPVSPPTSKSPDSIDILFESPKCKIVSFSPQQPTGRPRAASLDVDATSQAVEELPYGAHTERTIALGPLRVYRVPSSVAFLNSGKLAHPVLPRSACWCIDGKTKFVLGVAGKKYYRIELPCEDDADQAKADEFKVVLAKIAQYETTRCPFKRGFYVDLPESNETTPKRPWRPKHSPGMTSPWSPEGQHAVDEPRIERSFHSPARESSPSLRRPYRSLRGTFDASDNESTSDAGLGKVVANAKNEPRVPQLIATYDEFGPGQMQSAISPALKAQEAPRNITTETINNQFQSEGPSENVHIEKADFGGSNTGTESPEADRNVEIIASEGFEREQIDHPVVSNVDLEENLDIATRLASNDQPNLSSLRPTGDMESLSWLEDGENDETPVATRPSSGLRSFTAPVFSSLQPGTLQPIETQNMEDPPNSPETESLASVDSTSSFHSLHSPTSPVQVVDNLGIIAMPPSPSSSTKSFQNLRNSKRRTPAIITNNVPESTPPSDRSTPKWASFSPLSEDAADDETEASSESDNKSFISAASPPLPSSSSSSPIPERQSRPKSPSASIRAHLRNRRTQSPMPPPANIYIPPASFSGHLTNVILNKTASILLGPPVQLVALMLNLARRFADGSLKGQTYVYGNHGQPIPCEWCDSDLDGDSNSSEEDDYGISIGGTPEKVSRKQYPRSRTSRHDERWDLD</sequence>
<feature type="compositionally biased region" description="Acidic residues" evidence="6">
    <location>
        <begin position="676"/>
        <end position="691"/>
    </location>
</feature>
<feature type="region of interest" description="Disordered" evidence="6">
    <location>
        <begin position="192"/>
        <end position="271"/>
    </location>
</feature>
<proteinExistence type="inferred from homology"/>
<comment type="caution">
    <text evidence="7">The sequence shown here is derived from an EMBL/GenBank/DDBJ whole genome shotgun (WGS) entry which is preliminary data.</text>
</comment>
<evidence type="ECO:0000256" key="4">
    <source>
        <dbReference type="ARBA" id="ARBA00021397"/>
    </source>
</evidence>
<feature type="region of interest" description="Disordered" evidence="6">
    <location>
        <begin position="1"/>
        <end position="44"/>
    </location>
</feature>
<evidence type="ECO:0000256" key="2">
    <source>
        <dbReference type="ARBA" id="ARBA00004421"/>
    </source>
</evidence>
<accession>A0A8H3FLV7</accession>
<evidence type="ECO:0000256" key="6">
    <source>
        <dbReference type="SAM" id="MobiDB-lite"/>
    </source>
</evidence>
<keyword evidence="8" id="KW-1185">Reference proteome</keyword>
<gene>
    <name evidence="7" type="ORF">GOMPHAMPRED_004406</name>
</gene>
<dbReference type="EMBL" id="CAJPDQ010000027">
    <property type="protein sequence ID" value="CAF9927477.1"/>
    <property type="molecule type" value="Genomic_DNA"/>
</dbReference>
<dbReference type="Pfam" id="PF12634">
    <property type="entry name" value="Inp1"/>
    <property type="match status" value="1"/>
</dbReference>
<feature type="compositionally biased region" description="Polar residues" evidence="6">
    <location>
        <begin position="456"/>
        <end position="480"/>
    </location>
</feature>
<keyword evidence="5" id="KW-0472">Membrane</keyword>
<feature type="region of interest" description="Disordered" evidence="6">
    <location>
        <begin position="676"/>
        <end position="722"/>
    </location>
</feature>
<organism evidence="7 8">
    <name type="scientific">Gomphillus americanus</name>
    <dbReference type="NCBI Taxonomy" id="1940652"/>
    <lineage>
        <taxon>Eukaryota</taxon>
        <taxon>Fungi</taxon>
        <taxon>Dikarya</taxon>
        <taxon>Ascomycota</taxon>
        <taxon>Pezizomycotina</taxon>
        <taxon>Lecanoromycetes</taxon>
        <taxon>OSLEUM clade</taxon>
        <taxon>Ostropomycetidae</taxon>
        <taxon>Ostropales</taxon>
        <taxon>Graphidaceae</taxon>
        <taxon>Gomphilloideae</taxon>
        <taxon>Gomphillus</taxon>
    </lineage>
</organism>
<evidence type="ECO:0000256" key="1">
    <source>
        <dbReference type="ARBA" id="ARBA00003594"/>
    </source>
</evidence>
<feature type="region of interest" description="Disordered" evidence="6">
    <location>
        <begin position="411"/>
        <end position="591"/>
    </location>
</feature>
<comment type="function">
    <text evidence="1">Required for peroxisome inheritance.</text>
</comment>
<dbReference type="AlphaFoldDB" id="A0A8H3FLV7"/>
<comment type="similarity">
    <text evidence="3">Belongs to the INP1 family.</text>
</comment>
<dbReference type="Proteomes" id="UP000664169">
    <property type="component" value="Unassembled WGS sequence"/>
</dbReference>
<evidence type="ECO:0000256" key="5">
    <source>
        <dbReference type="ARBA" id="ARBA00023136"/>
    </source>
</evidence>
<dbReference type="GO" id="GO:0005780">
    <property type="term" value="C:extrinsic component of intraperoxisomal membrane"/>
    <property type="evidence" value="ECO:0007669"/>
    <property type="project" value="InterPro"/>
</dbReference>
<evidence type="ECO:0000256" key="3">
    <source>
        <dbReference type="ARBA" id="ARBA00010707"/>
    </source>
</evidence>
<dbReference type="OrthoDB" id="4097008at2759"/>
<feature type="compositionally biased region" description="Polar residues" evidence="6">
    <location>
        <begin position="496"/>
        <end position="506"/>
    </location>
</feature>
<feature type="compositionally biased region" description="Basic and acidic residues" evidence="6">
    <location>
        <begin position="219"/>
        <end position="234"/>
    </location>
</feature>